<keyword evidence="3 4" id="KW-0694">RNA-binding</keyword>
<evidence type="ECO:0000256" key="4">
    <source>
        <dbReference type="RuleBase" id="RU003953"/>
    </source>
</evidence>
<dbReference type="Gene3D" id="3.30.460.10">
    <property type="entry name" value="Beta Polymerase, domain 2"/>
    <property type="match status" value="1"/>
</dbReference>
<name>A0ABQ5D7T7_9ASTR</name>
<dbReference type="InterPro" id="IPR002646">
    <property type="entry name" value="PolA_pol_head_dom"/>
</dbReference>
<evidence type="ECO:0000313" key="7">
    <source>
        <dbReference type="Proteomes" id="UP001151760"/>
    </source>
</evidence>
<dbReference type="Pfam" id="PF01743">
    <property type="entry name" value="PolyA_pol"/>
    <property type="match status" value="1"/>
</dbReference>
<keyword evidence="7" id="KW-1185">Reference proteome</keyword>
<reference evidence="6" key="2">
    <citation type="submission" date="2022-01" db="EMBL/GenBank/DDBJ databases">
        <authorList>
            <person name="Yamashiro T."/>
            <person name="Shiraishi A."/>
            <person name="Satake H."/>
            <person name="Nakayama K."/>
        </authorList>
    </citation>
    <scope>NUCLEOTIDE SEQUENCE</scope>
</reference>
<evidence type="ECO:0000256" key="2">
    <source>
        <dbReference type="ARBA" id="ARBA00022679"/>
    </source>
</evidence>
<proteinExistence type="inferred from homology"/>
<sequence length="86" mass="9822">MKFGCAEQDAYRRDLTVNSLFYNINTCLVKDLTVIKAIRFSARFEFEMVEELKAAVVVNDDVKSVIVDKSVENGLVMRLILLMRSS</sequence>
<dbReference type="InterPro" id="IPR043519">
    <property type="entry name" value="NT_sf"/>
</dbReference>
<protein>
    <submittedName>
        <fullName evidence="6">CCA tRNA nucleotidyltransferase 2 isoform X1</fullName>
    </submittedName>
</protein>
<reference evidence="6" key="1">
    <citation type="journal article" date="2022" name="Int. J. Mol. Sci.">
        <title>Draft Genome of Tanacetum Coccineum: Genomic Comparison of Closely Related Tanacetum-Family Plants.</title>
        <authorList>
            <person name="Yamashiro T."/>
            <person name="Shiraishi A."/>
            <person name="Nakayama K."/>
            <person name="Satake H."/>
        </authorList>
    </citation>
    <scope>NUCLEOTIDE SEQUENCE</scope>
</reference>
<feature type="domain" description="Poly A polymerase head" evidence="5">
    <location>
        <begin position="6"/>
        <end position="33"/>
    </location>
</feature>
<gene>
    <name evidence="6" type="ORF">Tco_0924861</name>
</gene>
<organism evidence="6 7">
    <name type="scientific">Tanacetum coccineum</name>
    <dbReference type="NCBI Taxonomy" id="301880"/>
    <lineage>
        <taxon>Eukaryota</taxon>
        <taxon>Viridiplantae</taxon>
        <taxon>Streptophyta</taxon>
        <taxon>Embryophyta</taxon>
        <taxon>Tracheophyta</taxon>
        <taxon>Spermatophyta</taxon>
        <taxon>Magnoliopsida</taxon>
        <taxon>eudicotyledons</taxon>
        <taxon>Gunneridae</taxon>
        <taxon>Pentapetalae</taxon>
        <taxon>asterids</taxon>
        <taxon>campanulids</taxon>
        <taxon>Asterales</taxon>
        <taxon>Asteraceae</taxon>
        <taxon>Asteroideae</taxon>
        <taxon>Anthemideae</taxon>
        <taxon>Anthemidinae</taxon>
        <taxon>Tanacetum</taxon>
    </lineage>
</organism>
<evidence type="ECO:0000256" key="3">
    <source>
        <dbReference type="ARBA" id="ARBA00022884"/>
    </source>
</evidence>
<evidence type="ECO:0000256" key="1">
    <source>
        <dbReference type="ARBA" id="ARBA00007265"/>
    </source>
</evidence>
<evidence type="ECO:0000313" key="6">
    <source>
        <dbReference type="EMBL" id="GJT34442.1"/>
    </source>
</evidence>
<accession>A0ABQ5D7T7</accession>
<comment type="similarity">
    <text evidence="1 4">Belongs to the tRNA nucleotidyltransferase/poly(A) polymerase family.</text>
</comment>
<dbReference type="SUPFAM" id="SSF81301">
    <property type="entry name" value="Nucleotidyltransferase"/>
    <property type="match status" value="1"/>
</dbReference>
<dbReference type="PANTHER" id="PTHR13734:SF5">
    <property type="entry name" value="CCA TRNA NUCLEOTIDYLTRANSFERASE, MITOCHONDRIAL"/>
    <property type="match status" value="1"/>
</dbReference>
<dbReference type="PANTHER" id="PTHR13734">
    <property type="entry name" value="TRNA-NUCLEOTIDYLTRANSFERASE"/>
    <property type="match status" value="1"/>
</dbReference>
<keyword evidence="2 4" id="KW-0808">Transferase</keyword>
<evidence type="ECO:0000259" key="5">
    <source>
        <dbReference type="Pfam" id="PF01743"/>
    </source>
</evidence>
<dbReference type="EMBL" id="BQNB010014963">
    <property type="protein sequence ID" value="GJT34442.1"/>
    <property type="molecule type" value="Genomic_DNA"/>
</dbReference>
<dbReference type="Proteomes" id="UP001151760">
    <property type="component" value="Unassembled WGS sequence"/>
</dbReference>
<comment type="caution">
    <text evidence="6">The sequence shown here is derived from an EMBL/GenBank/DDBJ whole genome shotgun (WGS) entry which is preliminary data.</text>
</comment>